<dbReference type="Gene3D" id="1.10.10.10">
    <property type="entry name" value="Winged helix-like DNA-binding domain superfamily/Winged helix DNA-binding domain"/>
    <property type="match status" value="1"/>
</dbReference>
<proteinExistence type="predicted"/>
<evidence type="ECO:0000256" key="1">
    <source>
        <dbReference type="ARBA" id="ARBA00023015"/>
    </source>
</evidence>
<evidence type="ECO:0000256" key="3">
    <source>
        <dbReference type="ARBA" id="ARBA00023163"/>
    </source>
</evidence>
<keyword evidence="3" id="KW-0804">Transcription</keyword>
<dbReference type="InterPro" id="IPR036388">
    <property type="entry name" value="WH-like_DNA-bd_sf"/>
</dbReference>
<dbReference type="PROSITE" id="PS50043">
    <property type="entry name" value="HTH_LUXR_2"/>
    <property type="match status" value="1"/>
</dbReference>
<keyword evidence="2" id="KW-0238">DNA-binding</keyword>
<keyword evidence="1" id="KW-0805">Transcription regulation</keyword>
<dbReference type="SMART" id="SM00421">
    <property type="entry name" value="HTH_LUXR"/>
    <property type="match status" value="1"/>
</dbReference>
<dbReference type="InterPro" id="IPR016032">
    <property type="entry name" value="Sig_transdc_resp-reg_C-effctor"/>
</dbReference>
<evidence type="ECO:0000313" key="6">
    <source>
        <dbReference type="Proteomes" id="UP000282311"/>
    </source>
</evidence>
<dbReference type="PANTHER" id="PTHR44688:SF16">
    <property type="entry name" value="DNA-BINDING TRANSCRIPTIONAL ACTIVATOR DEVR_DOSR"/>
    <property type="match status" value="1"/>
</dbReference>
<dbReference type="SUPFAM" id="SSF52540">
    <property type="entry name" value="P-loop containing nucleoside triphosphate hydrolases"/>
    <property type="match status" value="1"/>
</dbReference>
<dbReference type="EMBL" id="RBAH01000013">
    <property type="protein sequence ID" value="RKN81969.1"/>
    <property type="molecule type" value="Genomic_DNA"/>
</dbReference>
<dbReference type="PRINTS" id="PR00038">
    <property type="entry name" value="HTHLUXR"/>
</dbReference>
<name>A0A3B0CCX0_9BACL</name>
<dbReference type="Gene3D" id="3.40.50.300">
    <property type="entry name" value="P-loop containing nucleotide triphosphate hydrolases"/>
    <property type="match status" value="1"/>
</dbReference>
<evidence type="ECO:0000313" key="5">
    <source>
        <dbReference type="EMBL" id="RKN81969.1"/>
    </source>
</evidence>
<evidence type="ECO:0000256" key="2">
    <source>
        <dbReference type="ARBA" id="ARBA00023125"/>
    </source>
</evidence>
<sequence length="699" mass="80540">MVYLSRIKGISCQGVKKLLKKINTFDEREYQFIVGRDHEISMFSEYLDNGIIHGKNIWNLYGTGGVGKTTLMQVFRLLASQKDALYILLDSRDFNRTGHDLLKALYRQVKGTSGEFDLEPLLEASVTALQELSAYQKVVLAFDTFEELTGLESWLREHVLKWLPEDVLVLIAGRLPLKGSWLLSPSWRERILPIPIEHLNRKDSFDYLRRCGINLEEQMEHMWYQSKGHPLAISLMAATQWTNGKSVRIFGLNWFYDIAALWLKEVPSKEMRKLVEVASVLQHFNQEMLAYLLNEEIDTDLFDAVTRLSFVQRSEKGWKIHDLMREATCRLLKERTPGYYQHLIEQCAFYYANAILEKSRKANVSWEVMEFLYFLEDGLVRTVKYLADNKKYYWEPLTDFTVSEAQAYVEARMRSKNKVAFKHNDPESGTEVQFALTAEESTYLIKDVDIRAFHELDSRCVHLLRSDEGEIVGIAIIVPLHEGTLLSLEEDPVLRPFLYNLSSSERKRLETLPDRPAGWFMRTLDFCDPGDPSYIGEGFRLESSYLCTGGIFILSPPPTEAVIQGFINWGFEIVPGVTQCHYDSKTPAPYLIVDTRENGLEQYLSRLLHQAGMEWRRHEGIPSAEKPQGPLWSSWNLTQREQEVADLVVEGCSNAEIGNRLFISEMTVKKHLSCILNKVGVKNRGQLIGTFMKQNLNKN</sequence>
<dbReference type="CDD" id="cd06170">
    <property type="entry name" value="LuxR_C_like"/>
    <property type="match status" value="1"/>
</dbReference>
<dbReference type="AlphaFoldDB" id="A0A3B0CCX0"/>
<reference evidence="5 6" key="1">
    <citation type="journal article" date="2007" name="Int. J. Syst. Evol. Microbiol.">
        <title>Paenibacillus ginsengarvi sp. nov., isolated from soil from ginseng cultivation.</title>
        <authorList>
            <person name="Yoon M.H."/>
            <person name="Ten L.N."/>
            <person name="Im W.T."/>
        </authorList>
    </citation>
    <scope>NUCLEOTIDE SEQUENCE [LARGE SCALE GENOMIC DNA]</scope>
    <source>
        <strain evidence="5 6">KCTC 13059</strain>
    </source>
</reference>
<dbReference type="PANTHER" id="PTHR44688">
    <property type="entry name" value="DNA-BINDING TRANSCRIPTIONAL ACTIVATOR DEVR_DOSR"/>
    <property type="match status" value="1"/>
</dbReference>
<dbReference type="SUPFAM" id="SSF46894">
    <property type="entry name" value="C-terminal effector domain of the bipartite response regulators"/>
    <property type="match status" value="1"/>
</dbReference>
<keyword evidence="6" id="KW-1185">Reference proteome</keyword>
<dbReference type="GO" id="GO:0006355">
    <property type="term" value="P:regulation of DNA-templated transcription"/>
    <property type="evidence" value="ECO:0007669"/>
    <property type="project" value="InterPro"/>
</dbReference>
<evidence type="ECO:0000259" key="4">
    <source>
        <dbReference type="PROSITE" id="PS50043"/>
    </source>
</evidence>
<feature type="domain" description="HTH luxR-type" evidence="4">
    <location>
        <begin position="630"/>
        <end position="695"/>
    </location>
</feature>
<accession>A0A3B0CCX0</accession>
<dbReference type="PRINTS" id="PR00364">
    <property type="entry name" value="DISEASERSIST"/>
</dbReference>
<comment type="caution">
    <text evidence="5">The sequence shown here is derived from an EMBL/GenBank/DDBJ whole genome shotgun (WGS) entry which is preliminary data.</text>
</comment>
<protein>
    <submittedName>
        <fullName evidence="5">Helix-turn-helix transcriptional regulator</fullName>
    </submittedName>
</protein>
<organism evidence="5 6">
    <name type="scientific">Paenibacillus ginsengarvi</name>
    <dbReference type="NCBI Taxonomy" id="400777"/>
    <lineage>
        <taxon>Bacteria</taxon>
        <taxon>Bacillati</taxon>
        <taxon>Bacillota</taxon>
        <taxon>Bacilli</taxon>
        <taxon>Bacillales</taxon>
        <taxon>Paenibacillaceae</taxon>
        <taxon>Paenibacillus</taxon>
    </lineage>
</organism>
<dbReference type="InterPro" id="IPR000792">
    <property type="entry name" value="Tscrpt_reg_LuxR_C"/>
</dbReference>
<dbReference type="GO" id="GO:0003677">
    <property type="term" value="F:DNA binding"/>
    <property type="evidence" value="ECO:0007669"/>
    <property type="project" value="UniProtKB-KW"/>
</dbReference>
<dbReference type="InterPro" id="IPR027417">
    <property type="entry name" value="P-loop_NTPase"/>
</dbReference>
<dbReference type="Proteomes" id="UP000282311">
    <property type="component" value="Unassembled WGS sequence"/>
</dbReference>
<gene>
    <name evidence="5" type="ORF">D7M11_18495</name>
</gene>
<dbReference type="Pfam" id="PF00196">
    <property type="entry name" value="GerE"/>
    <property type="match status" value="1"/>
</dbReference>